<dbReference type="GO" id="GO:0032259">
    <property type="term" value="P:methylation"/>
    <property type="evidence" value="ECO:0007669"/>
    <property type="project" value="UniProtKB-KW"/>
</dbReference>
<sequence length="169" mass="18722">MSIPLNSLVQVVHGNGDFSSKLVSLVDRGPGTLLTKIEGAQPASARAYTSVQVSEDADIELHSDLVYCNHSCDPSVVFDMANLEIRVASDREVKKGDDLTFFYPSTEWDMDQPFQCQCGTKRCLGLIRGARYLDSAVLSQYELNPHIERLLARKAKEESDRVDSAHDST</sequence>
<dbReference type="GO" id="GO:0008168">
    <property type="term" value="F:methyltransferase activity"/>
    <property type="evidence" value="ECO:0007669"/>
    <property type="project" value="UniProtKB-KW"/>
</dbReference>
<protein>
    <submittedName>
        <fullName evidence="5">Galactose-proton symport</fullName>
    </submittedName>
</protein>
<dbReference type="InterPro" id="IPR053201">
    <property type="entry name" value="Flavunoidine_N-MTase"/>
</dbReference>
<dbReference type="Pfam" id="PF00856">
    <property type="entry name" value="SET"/>
    <property type="match status" value="1"/>
</dbReference>
<evidence type="ECO:0000256" key="2">
    <source>
        <dbReference type="ARBA" id="ARBA00022679"/>
    </source>
</evidence>
<feature type="domain" description="Post-SET" evidence="4">
    <location>
        <begin position="112"/>
        <end position="128"/>
    </location>
</feature>
<dbReference type="InterPro" id="IPR046341">
    <property type="entry name" value="SET_dom_sf"/>
</dbReference>
<keyword evidence="2" id="KW-0808">Transferase</keyword>
<evidence type="ECO:0000313" key="6">
    <source>
        <dbReference type="Proteomes" id="UP000799767"/>
    </source>
</evidence>
<dbReference type="PANTHER" id="PTHR12350">
    <property type="entry name" value="HISTONE-LYSINE N-METHYLTRANSFERASE-RELATED"/>
    <property type="match status" value="1"/>
</dbReference>
<dbReference type="InterPro" id="IPR003616">
    <property type="entry name" value="Post-SET_dom"/>
</dbReference>
<organism evidence="5 6">
    <name type="scientific">Neohortaea acidophila</name>
    <dbReference type="NCBI Taxonomy" id="245834"/>
    <lineage>
        <taxon>Eukaryota</taxon>
        <taxon>Fungi</taxon>
        <taxon>Dikarya</taxon>
        <taxon>Ascomycota</taxon>
        <taxon>Pezizomycotina</taxon>
        <taxon>Dothideomycetes</taxon>
        <taxon>Dothideomycetidae</taxon>
        <taxon>Mycosphaerellales</taxon>
        <taxon>Teratosphaeriaceae</taxon>
        <taxon>Neohortaea</taxon>
    </lineage>
</organism>
<dbReference type="PROSITE" id="PS50868">
    <property type="entry name" value="POST_SET"/>
    <property type="match status" value="1"/>
</dbReference>
<dbReference type="SUPFAM" id="SSF82199">
    <property type="entry name" value="SET domain"/>
    <property type="match status" value="1"/>
</dbReference>
<dbReference type="PANTHER" id="PTHR12350:SF19">
    <property type="entry name" value="SET DOMAIN-CONTAINING PROTEIN"/>
    <property type="match status" value="1"/>
</dbReference>
<dbReference type="GeneID" id="54472577"/>
<evidence type="ECO:0000313" key="5">
    <source>
        <dbReference type="EMBL" id="KAF2480026.1"/>
    </source>
</evidence>
<dbReference type="InterPro" id="IPR001214">
    <property type="entry name" value="SET_dom"/>
</dbReference>
<keyword evidence="6" id="KW-1185">Reference proteome</keyword>
<reference evidence="5" key="1">
    <citation type="journal article" date="2020" name="Stud. Mycol.">
        <title>101 Dothideomycetes genomes: a test case for predicting lifestyles and emergence of pathogens.</title>
        <authorList>
            <person name="Haridas S."/>
            <person name="Albert R."/>
            <person name="Binder M."/>
            <person name="Bloem J."/>
            <person name="Labutti K."/>
            <person name="Salamov A."/>
            <person name="Andreopoulos B."/>
            <person name="Baker S."/>
            <person name="Barry K."/>
            <person name="Bills G."/>
            <person name="Bluhm B."/>
            <person name="Cannon C."/>
            <person name="Castanera R."/>
            <person name="Culley D."/>
            <person name="Daum C."/>
            <person name="Ezra D."/>
            <person name="Gonzalez J."/>
            <person name="Henrissat B."/>
            <person name="Kuo A."/>
            <person name="Liang C."/>
            <person name="Lipzen A."/>
            <person name="Lutzoni F."/>
            <person name="Magnuson J."/>
            <person name="Mondo S."/>
            <person name="Nolan M."/>
            <person name="Ohm R."/>
            <person name="Pangilinan J."/>
            <person name="Park H.-J."/>
            <person name="Ramirez L."/>
            <person name="Alfaro M."/>
            <person name="Sun H."/>
            <person name="Tritt A."/>
            <person name="Yoshinaga Y."/>
            <person name="Zwiers L.-H."/>
            <person name="Turgeon B."/>
            <person name="Goodwin S."/>
            <person name="Spatafora J."/>
            <person name="Crous P."/>
            <person name="Grigoriev I."/>
        </authorList>
    </citation>
    <scope>NUCLEOTIDE SEQUENCE</scope>
    <source>
        <strain evidence="5">CBS 113389</strain>
    </source>
</reference>
<dbReference type="AlphaFoldDB" id="A0A6A6PJQ7"/>
<dbReference type="Gene3D" id="2.170.270.10">
    <property type="entry name" value="SET domain"/>
    <property type="match status" value="1"/>
</dbReference>
<dbReference type="RefSeq" id="XP_033586596.1">
    <property type="nucleotide sequence ID" value="XM_033731575.1"/>
</dbReference>
<dbReference type="OrthoDB" id="5984008at2759"/>
<name>A0A6A6PJQ7_9PEZI</name>
<evidence type="ECO:0000256" key="1">
    <source>
        <dbReference type="ARBA" id="ARBA00022603"/>
    </source>
</evidence>
<keyword evidence="3" id="KW-0949">S-adenosyl-L-methionine</keyword>
<evidence type="ECO:0000259" key="4">
    <source>
        <dbReference type="PROSITE" id="PS50868"/>
    </source>
</evidence>
<proteinExistence type="predicted"/>
<accession>A0A6A6PJQ7</accession>
<gene>
    <name evidence="5" type="ORF">BDY17DRAFT_256022</name>
</gene>
<dbReference type="Proteomes" id="UP000799767">
    <property type="component" value="Unassembled WGS sequence"/>
</dbReference>
<dbReference type="EMBL" id="MU001640">
    <property type="protein sequence ID" value="KAF2480026.1"/>
    <property type="molecule type" value="Genomic_DNA"/>
</dbReference>
<keyword evidence="1" id="KW-0489">Methyltransferase</keyword>
<evidence type="ECO:0000256" key="3">
    <source>
        <dbReference type="ARBA" id="ARBA00022691"/>
    </source>
</evidence>